<feature type="chain" id="PRO_5012187352" description="Dipeptidylpeptidase IV N-terminal domain-containing protein" evidence="1">
    <location>
        <begin position="17"/>
        <end position="257"/>
    </location>
</feature>
<protein>
    <recommendedName>
        <fullName evidence="4">Dipeptidylpeptidase IV N-terminal domain-containing protein</fullName>
    </recommendedName>
</protein>
<feature type="signal peptide" evidence="1">
    <location>
        <begin position="1"/>
        <end position="16"/>
    </location>
</feature>
<evidence type="ECO:0000313" key="3">
    <source>
        <dbReference type="Proteomes" id="UP000187209"/>
    </source>
</evidence>
<sequence>MMLLNLLTVLPSLSQSFELCKESIIKDGQGYSWLNYCDDLGRAVMFFKDYNKGWTFHTDFETGVKEFAYRIPYLPITCNDNELEIDDYGYAWETWCLSTGEKIEFQKSDNMFIIDKTGGDSIFSYRRALFSIKTHYSTFLQLETEDKNCMELEGDTSGRYFPVEYSFDNEKIVYQKDNRGNFILDPVSKTRITSFAGVKKQMNFGVPLCMSQNVFEIDPSQNFYWVIEFSYDFPVVFAESVDTYYFIDPETGKRKSL</sequence>
<evidence type="ECO:0000313" key="2">
    <source>
        <dbReference type="EMBL" id="OMJ91957.1"/>
    </source>
</evidence>
<dbReference type="Proteomes" id="UP000187209">
    <property type="component" value="Unassembled WGS sequence"/>
</dbReference>
<dbReference type="AlphaFoldDB" id="A0A1R2CSH2"/>
<keyword evidence="1" id="KW-0732">Signal</keyword>
<gene>
    <name evidence="2" type="ORF">SteCoe_5391</name>
</gene>
<proteinExistence type="predicted"/>
<comment type="caution">
    <text evidence="2">The sequence shown here is derived from an EMBL/GenBank/DDBJ whole genome shotgun (WGS) entry which is preliminary data.</text>
</comment>
<accession>A0A1R2CSH2</accession>
<evidence type="ECO:0000256" key="1">
    <source>
        <dbReference type="SAM" id="SignalP"/>
    </source>
</evidence>
<name>A0A1R2CSH2_9CILI</name>
<reference evidence="2 3" key="1">
    <citation type="submission" date="2016-11" db="EMBL/GenBank/DDBJ databases">
        <title>The macronuclear genome of Stentor coeruleus: a giant cell with tiny introns.</title>
        <authorList>
            <person name="Slabodnick M."/>
            <person name="Ruby J.G."/>
            <person name="Reiff S.B."/>
            <person name="Swart E.C."/>
            <person name="Gosai S."/>
            <person name="Prabakaran S."/>
            <person name="Witkowska E."/>
            <person name="Larue G.E."/>
            <person name="Fisher S."/>
            <person name="Freeman R.M."/>
            <person name="Gunawardena J."/>
            <person name="Chu W."/>
            <person name="Stover N.A."/>
            <person name="Gregory B.D."/>
            <person name="Nowacki M."/>
            <person name="Derisi J."/>
            <person name="Roy S.W."/>
            <person name="Marshall W.F."/>
            <person name="Sood P."/>
        </authorList>
    </citation>
    <scope>NUCLEOTIDE SEQUENCE [LARGE SCALE GENOMIC DNA]</scope>
    <source>
        <strain evidence="2">WM001</strain>
    </source>
</reference>
<organism evidence="2 3">
    <name type="scientific">Stentor coeruleus</name>
    <dbReference type="NCBI Taxonomy" id="5963"/>
    <lineage>
        <taxon>Eukaryota</taxon>
        <taxon>Sar</taxon>
        <taxon>Alveolata</taxon>
        <taxon>Ciliophora</taxon>
        <taxon>Postciliodesmatophora</taxon>
        <taxon>Heterotrichea</taxon>
        <taxon>Heterotrichida</taxon>
        <taxon>Stentoridae</taxon>
        <taxon>Stentor</taxon>
    </lineage>
</organism>
<evidence type="ECO:0008006" key="4">
    <source>
        <dbReference type="Google" id="ProtNLM"/>
    </source>
</evidence>
<keyword evidence="3" id="KW-1185">Reference proteome</keyword>
<dbReference type="EMBL" id="MPUH01000071">
    <property type="protein sequence ID" value="OMJ91957.1"/>
    <property type="molecule type" value="Genomic_DNA"/>
</dbReference>